<evidence type="ECO:0000313" key="2">
    <source>
        <dbReference type="EMBL" id="KAF3532130.1"/>
    </source>
</evidence>
<protein>
    <recommendedName>
        <fullName evidence="1">Reverse transcriptase zinc-binding domain-containing protein</fullName>
    </recommendedName>
</protein>
<proteinExistence type="predicted"/>
<evidence type="ECO:0000259" key="1">
    <source>
        <dbReference type="Pfam" id="PF13966"/>
    </source>
</evidence>
<accession>A0ABQ7BJN4</accession>
<organism evidence="2 3">
    <name type="scientific">Brassica cretica</name>
    <name type="common">Mustard</name>
    <dbReference type="NCBI Taxonomy" id="69181"/>
    <lineage>
        <taxon>Eukaryota</taxon>
        <taxon>Viridiplantae</taxon>
        <taxon>Streptophyta</taxon>
        <taxon>Embryophyta</taxon>
        <taxon>Tracheophyta</taxon>
        <taxon>Spermatophyta</taxon>
        <taxon>Magnoliopsida</taxon>
        <taxon>eudicotyledons</taxon>
        <taxon>Gunneridae</taxon>
        <taxon>Pentapetalae</taxon>
        <taxon>rosids</taxon>
        <taxon>malvids</taxon>
        <taxon>Brassicales</taxon>
        <taxon>Brassicaceae</taxon>
        <taxon>Brassiceae</taxon>
        <taxon>Brassica</taxon>
    </lineage>
</organism>
<evidence type="ECO:0000313" key="3">
    <source>
        <dbReference type="Proteomes" id="UP000266723"/>
    </source>
</evidence>
<gene>
    <name evidence="2" type="ORF">DY000_02038837</name>
</gene>
<dbReference type="EMBL" id="QGKV02001507">
    <property type="protein sequence ID" value="KAF3532130.1"/>
    <property type="molecule type" value="Genomic_DNA"/>
</dbReference>
<keyword evidence="3" id="KW-1185">Reference proteome</keyword>
<dbReference type="InterPro" id="IPR026960">
    <property type="entry name" value="RVT-Znf"/>
</dbReference>
<sequence length="202" mass="23231">MGEGPTQCGYVGIRRWFSKAISQTSGPSNQAPLTPSIPKTTTVASLYQDDHWLLPPKRTENQEVYGKICERFSTGEIYTYIQGPKPTIPWASVVWCSYGIPRHSFLTWPVMLDRFPTKDRLLRWGMEGVDPACLLCNSEVENRNHLFFDCSYNSLVWSSIAHHCQLQAPSNRDDNIHMLGNKDLRRLTILSHQASIYWLWNE</sequence>
<feature type="domain" description="Reverse transcriptase zinc-binding" evidence="1">
    <location>
        <begin position="72"/>
        <end position="157"/>
    </location>
</feature>
<reference evidence="2 3" key="1">
    <citation type="journal article" date="2020" name="BMC Genomics">
        <title>Intraspecific diversification of the crop wild relative Brassica cretica Lam. using demographic model selection.</title>
        <authorList>
            <person name="Kioukis A."/>
            <person name="Michalopoulou V.A."/>
            <person name="Briers L."/>
            <person name="Pirintsos S."/>
            <person name="Studholme D.J."/>
            <person name="Pavlidis P."/>
            <person name="Sarris P.F."/>
        </authorList>
    </citation>
    <scope>NUCLEOTIDE SEQUENCE [LARGE SCALE GENOMIC DNA]</scope>
    <source>
        <strain evidence="3">cv. PFS-1207/04</strain>
    </source>
</reference>
<comment type="caution">
    <text evidence="2">The sequence shown here is derived from an EMBL/GenBank/DDBJ whole genome shotgun (WGS) entry which is preliminary data.</text>
</comment>
<dbReference type="Proteomes" id="UP000266723">
    <property type="component" value="Unassembled WGS sequence"/>
</dbReference>
<dbReference type="Pfam" id="PF13966">
    <property type="entry name" value="zf-RVT"/>
    <property type="match status" value="1"/>
</dbReference>
<name>A0ABQ7BJN4_BRACR</name>